<comment type="caution">
    <text evidence="2">The sequence shown here is derived from an EMBL/GenBank/DDBJ whole genome shotgun (WGS) entry which is preliminary data.</text>
</comment>
<feature type="region of interest" description="Disordered" evidence="1">
    <location>
        <begin position="193"/>
        <end position="272"/>
    </location>
</feature>
<accession>A0A2T0FCE7</accession>
<keyword evidence="3" id="KW-1185">Reference proteome</keyword>
<name>A0A2T0FCE7_9ASCO</name>
<sequence length="272" mass="29159">MTLFKRSAKKPRVRAHHMSDETVNAQGVGGSAAKAAGCGNVSTMLTLGKALLIVSKPLCSSSDGSEKKKKAPKDPNMTLSLFCGVSRSNGATDGKAPPTRPKTPPKEKESSSFWPFAESAAKPEPSVATPPPKAEAKVPLKSAMKPQANSIGLVTKPAPIKPTSTRAPKLREVPELVIQPYWRHMDPADDLDVEDLLHVDSDEHKSEEQSVGEGSSAELPSPAPSDQPDGTDEPSEAKKTKKLSSKQRKALKKKEKNAAKKQKFTPPEFIKV</sequence>
<feature type="region of interest" description="Disordered" evidence="1">
    <location>
        <begin position="59"/>
        <end position="78"/>
    </location>
</feature>
<dbReference type="AlphaFoldDB" id="A0A2T0FCE7"/>
<feature type="compositionally biased region" description="Basic residues" evidence="1">
    <location>
        <begin position="239"/>
        <end position="263"/>
    </location>
</feature>
<evidence type="ECO:0000313" key="2">
    <source>
        <dbReference type="EMBL" id="PRT52640.1"/>
    </source>
</evidence>
<dbReference type="Proteomes" id="UP000238350">
    <property type="component" value="Unassembled WGS sequence"/>
</dbReference>
<gene>
    <name evidence="2" type="ORF">B9G98_00260</name>
</gene>
<proteinExistence type="predicted"/>
<feature type="compositionally biased region" description="Basic and acidic residues" evidence="1">
    <location>
        <begin position="195"/>
        <end position="208"/>
    </location>
</feature>
<feature type="region of interest" description="Disordered" evidence="1">
    <location>
        <begin position="83"/>
        <end position="174"/>
    </location>
</feature>
<dbReference type="EMBL" id="NDIQ01000001">
    <property type="protein sequence ID" value="PRT52640.1"/>
    <property type="molecule type" value="Genomic_DNA"/>
</dbReference>
<reference evidence="2 3" key="1">
    <citation type="submission" date="2017-04" db="EMBL/GenBank/DDBJ databases">
        <title>Genome sequencing of [Candida] sorbophila.</title>
        <authorList>
            <person name="Ahn J.O."/>
        </authorList>
    </citation>
    <scope>NUCLEOTIDE SEQUENCE [LARGE SCALE GENOMIC DNA]</scope>
    <source>
        <strain evidence="2 3">DS02</strain>
    </source>
</reference>
<protein>
    <submittedName>
        <fullName evidence="2">Uncharacterized protein</fullName>
    </submittedName>
</protein>
<dbReference type="RefSeq" id="XP_024662586.1">
    <property type="nucleotide sequence ID" value="XM_024806818.1"/>
</dbReference>
<evidence type="ECO:0000313" key="3">
    <source>
        <dbReference type="Proteomes" id="UP000238350"/>
    </source>
</evidence>
<dbReference type="GeneID" id="36514009"/>
<evidence type="ECO:0000256" key="1">
    <source>
        <dbReference type="SAM" id="MobiDB-lite"/>
    </source>
</evidence>
<organism evidence="2 3">
    <name type="scientific">Wickerhamiella sorbophila</name>
    <dbReference type="NCBI Taxonomy" id="45607"/>
    <lineage>
        <taxon>Eukaryota</taxon>
        <taxon>Fungi</taxon>
        <taxon>Dikarya</taxon>
        <taxon>Ascomycota</taxon>
        <taxon>Saccharomycotina</taxon>
        <taxon>Dipodascomycetes</taxon>
        <taxon>Dipodascales</taxon>
        <taxon>Trichomonascaceae</taxon>
        <taxon>Wickerhamiella</taxon>
    </lineage>
</organism>